<accession>A0A5D3DUM8</accession>
<gene>
    <name evidence="2" type="ORF">E5676_scaffold325G001200</name>
    <name evidence="1" type="ORF">E6C27_scaffold130G00420</name>
</gene>
<dbReference type="AlphaFoldDB" id="A0A5D3DUM8"/>
<evidence type="ECO:0000313" key="2">
    <source>
        <dbReference type="EMBL" id="TYK27426.1"/>
    </source>
</evidence>
<organism evidence="2 4">
    <name type="scientific">Cucumis melo var. makuwa</name>
    <name type="common">Oriental melon</name>
    <dbReference type="NCBI Taxonomy" id="1194695"/>
    <lineage>
        <taxon>Eukaryota</taxon>
        <taxon>Viridiplantae</taxon>
        <taxon>Streptophyta</taxon>
        <taxon>Embryophyta</taxon>
        <taxon>Tracheophyta</taxon>
        <taxon>Spermatophyta</taxon>
        <taxon>Magnoliopsida</taxon>
        <taxon>eudicotyledons</taxon>
        <taxon>Gunneridae</taxon>
        <taxon>Pentapetalae</taxon>
        <taxon>rosids</taxon>
        <taxon>fabids</taxon>
        <taxon>Cucurbitales</taxon>
        <taxon>Cucurbitaceae</taxon>
        <taxon>Benincaseae</taxon>
        <taxon>Cucumis</taxon>
    </lineage>
</organism>
<dbReference type="Proteomes" id="UP000321393">
    <property type="component" value="Unassembled WGS sequence"/>
</dbReference>
<protein>
    <submittedName>
        <fullName evidence="2">Uncharacterized protein</fullName>
    </submittedName>
</protein>
<evidence type="ECO:0000313" key="1">
    <source>
        <dbReference type="EMBL" id="KAA0062457.1"/>
    </source>
</evidence>
<comment type="caution">
    <text evidence="2">The sequence shown here is derived from an EMBL/GenBank/DDBJ whole genome shotgun (WGS) entry which is preliminary data.</text>
</comment>
<name>A0A5D3DUM8_CUCMM</name>
<evidence type="ECO:0000313" key="3">
    <source>
        <dbReference type="Proteomes" id="UP000321393"/>
    </source>
</evidence>
<dbReference type="EMBL" id="SSTD01002800">
    <property type="protein sequence ID" value="TYK27426.1"/>
    <property type="molecule type" value="Genomic_DNA"/>
</dbReference>
<evidence type="ECO:0000313" key="4">
    <source>
        <dbReference type="Proteomes" id="UP000321947"/>
    </source>
</evidence>
<proteinExistence type="predicted"/>
<sequence>MILPSAIQLLSGDDRTFVVRSIALIGAIGHLHRLERGPSGFFLQIHSPDRSGRTPSSFGDVILSSAIQLLSEDDRAFTVRSTALIHRPGRSNQTPSSFGEVMLPSTIQLLSGDDRTFAVRSTPCFYHQIHHPSGIDRTPSSFGEVILPPAIQLLLGDDRASAVRSTVLIHRPGRSDRTPSSFGEVILLSAIQHLSGDNRAFTVKFTALVGAIGHLHPLERWRQNYTIDVFLEKQRWSCTVVVLSRLQHIRNEESASASMKPKVFKLA</sequence>
<dbReference type="EMBL" id="SSTE01004567">
    <property type="protein sequence ID" value="KAA0062457.1"/>
    <property type="molecule type" value="Genomic_DNA"/>
</dbReference>
<dbReference type="Proteomes" id="UP000321947">
    <property type="component" value="Unassembled WGS sequence"/>
</dbReference>
<reference evidence="3 4" key="1">
    <citation type="submission" date="2019-08" db="EMBL/GenBank/DDBJ databases">
        <title>Draft genome sequences of two oriental melons (Cucumis melo L. var makuwa).</title>
        <authorList>
            <person name="Kwon S.-Y."/>
        </authorList>
    </citation>
    <scope>NUCLEOTIDE SEQUENCE [LARGE SCALE GENOMIC DNA]</scope>
    <source>
        <strain evidence="4">cv. Chang Bougi</strain>
        <strain evidence="3">cv. SW 3</strain>
        <tissue evidence="2">Leaf</tissue>
    </source>
</reference>